<name>L9ZDV7_9EURY</name>
<organism evidence="2 3">
    <name type="scientific">Natrinema gari JCM 14663</name>
    <dbReference type="NCBI Taxonomy" id="1230459"/>
    <lineage>
        <taxon>Archaea</taxon>
        <taxon>Methanobacteriati</taxon>
        <taxon>Methanobacteriota</taxon>
        <taxon>Stenosarchaea group</taxon>
        <taxon>Halobacteria</taxon>
        <taxon>Halobacteriales</taxon>
        <taxon>Natrialbaceae</taxon>
        <taxon>Natrinema</taxon>
    </lineage>
</organism>
<accession>L9ZDV7</accession>
<sequence>MGVFTGDERFAVSPSPNDSRRPSGADTAAERTDDRTRRGFDASPTTREPSRRPGWARW</sequence>
<proteinExistence type="predicted"/>
<dbReference type="AlphaFoldDB" id="L9ZDV7"/>
<dbReference type="EMBL" id="AOIJ01000030">
    <property type="protein sequence ID" value="ELY83782.1"/>
    <property type="molecule type" value="Genomic_DNA"/>
</dbReference>
<dbReference type="Proteomes" id="UP000011592">
    <property type="component" value="Unassembled WGS sequence"/>
</dbReference>
<evidence type="ECO:0000256" key="1">
    <source>
        <dbReference type="SAM" id="MobiDB-lite"/>
    </source>
</evidence>
<feature type="compositionally biased region" description="Basic and acidic residues" evidence="1">
    <location>
        <begin position="1"/>
        <end position="10"/>
    </location>
</feature>
<feature type="compositionally biased region" description="Basic and acidic residues" evidence="1">
    <location>
        <begin position="18"/>
        <end position="40"/>
    </location>
</feature>
<comment type="caution">
    <text evidence="2">The sequence shown here is derived from an EMBL/GenBank/DDBJ whole genome shotgun (WGS) entry which is preliminary data.</text>
</comment>
<protein>
    <submittedName>
        <fullName evidence="2">Uncharacterized protein</fullName>
    </submittedName>
</protein>
<evidence type="ECO:0000313" key="3">
    <source>
        <dbReference type="Proteomes" id="UP000011592"/>
    </source>
</evidence>
<reference evidence="2 3" key="1">
    <citation type="journal article" date="2014" name="PLoS Genet.">
        <title>Phylogenetically driven sequencing of extremely halophilic archaea reveals strategies for static and dynamic osmo-response.</title>
        <authorList>
            <person name="Becker E.A."/>
            <person name="Seitzer P.M."/>
            <person name="Tritt A."/>
            <person name="Larsen D."/>
            <person name="Krusor M."/>
            <person name="Yao A.I."/>
            <person name="Wu D."/>
            <person name="Madern D."/>
            <person name="Eisen J.A."/>
            <person name="Darling A.E."/>
            <person name="Facciotti M.T."/>
        </authorList>
    </citation>
    <scope>NUCLEOTIDE SEQUENCE [LARGE SCALE GENOMIC DNA]</scope>
    <source>
        <strain evidence="2 3">JCM 14663</strain>
    </source>
</reference>
<keyword evidence="3" id="KW-1185">Reference proteome</keyword>
<feature type="region of interest" description="Disordered" evidence="1">
    <location>
        <begin position="1"/>
        <end position="58"/>
    </location>
</feature>
<evidence type="ECO:0000313" key="2">
    <source>
        <dbReference type="EMBL" id="ELY83782.1"/>
    </source>
</evidence>
<gene>
    <name evidence="2" type="ORF">C486_01094</name>
</gene>